<keyword evidence="7 8" id="KW-0472">Membrane</keyword>
<dbReference type="PRINTS" id="PR00119">
    <property type="entry name" value="CATATPASE"/>
</dbReference>
<dbReference type="InterPro" id="IPR023298">
    <property type="entry name" value="ATPase_P-typ_TM_dom_sf"/>
</dbReference>
<protein>
    <recommendedName>
        <fullName evidence="9">Cation-transporting P-type ATPase N-terminal domain-containing protein</fullName>
    </recommendedName>
</protein>
<dbReference type="PANTHER" id="PTHR24093">
    <property type="entry name" value="CATION TRANSPORTING ATPASE"/>
    <property type="match status" value="1"/>
</dbReference>
<comment type="subcellular location">
    <subcellularLocation>
        <location evidence="1">Endomembrane system</location>
        <topology evidence="1">Multi-pass membrane protein</topology>
    </subcellularLocation>
</comment>
<evidence type="ECO:0000256" key="8">
    <source>
        <dbReference type="SAM" id="Phobius"/>
    </source>
</evidence>
<feature type="domain" description="Cation-transporting P-type ATPase N-terminal" evidence="9">
    <location>
        <begin position="35"/>
        <end position="107"/>
    </location>
</feature>
<keyword evidence="11" id="KW-1185">Reference proteome</keyword>
<evidence type="ECO:0000256" key="2">
    <source>
        <dbReference type="ARBA" id="ARBA00022692"/>
    </source>
</evidence>
<name>A0ABP0VAT5_9BRYO</name>
<dbReference type="EMBL" id="CAXAQS010000302">
    <property type="protein sequence ID" value="CAK9251023.1"/>
    <property type="molecule type" value="Genomic_DNA"/>
</dbReference>
<evidence type="ECO:0000313" key="10">
    <source>
        <dbReference type="EMBL" id="CAK9251023.1"/>
    </source>
</evidence>
<evidence type="ECO:0000259" key="9">
    <source>
        <dbReference type="SMART" id="SM00831"/>
    </source>
</evidence>
<dbReference type="Gene3D" id="1.20.1110.10">
    <property type="entry name" value="Calcium-transporting ATPase, transmembrane domain"/>
    <property type="match status" value="1"/>
</dbReference>
<dbReference type="InterPro" id="IPR059000">
    <property type="entry name" value="ATPase_P-type_domA"/>
</dbReference>
<dbReference type="InterPro" id="IPR001757">
    <property type="entry name" value="P_typ_ATPase"/>
</dbReference>
<dbReference type="InterPro" id="IPR008250">
    <property type="entry name" value="ATPase_P-typ_transduc_dom_A_sf"/>
</dbReference>
<organism evidence="10 11">
    <name type="scientific">Sphagnum jensenii</name>
    <dbReference type="NCBI Taxonomy" id="128206"/>
    <lineage>
        <taxon>Eukaryota</taxon>
        <taxon>Viridiplantae</taxon>
        <taxon>Streptophyta</taxon>
        <taxon>Embryophyta</taxon>
        <taxon>Bryophyta</taxon>
        <taxon>Sphagnophytina</taxon>
        <taxon>Sphagnopsida</taxon>
        <taxon>Sphagnales</taxon>
        <taxon>Sphagnaceae</taxon>
        <taxon>Sphagnum</taxon>
    </lineage>
</organism>
<dbReference type="PANTHER" id="PTHR24093:SF369">
    <property type="entry name" value="CALCIUM-TRANSPORTING ATPASE"/>
    <property type="match status" value="1"/>
</dbReference>
<dbReference type="Gene3D" id="3.40.50.1000">
    <property type="entry name" value="HAD superfamily/HAD-like"/>
    <property type="match status" value="1"/>
</dbReference>
<dbReference type="InterPro" id="IPR018303">
    <property type="entry name" value="ATPase_P-typ_P_site"/>
</dbReference>
<evidence type="ECO:0000256" key="5">
    <source>
        <dbReference type="ARBA" id="ARBA00022842"/>
    </source>
</evidence>
<comment type="caution">
    <text evidence="10">The sequence shown here is derived from an EMBL/GenBank/DDBJ whole genome shotgun (WGS) entry which is preliminary data.</text>
</comment>
<dbReference type="SUPFAM" id="SSF81660">
    <property type="entry name" value="Metal cation-transporting ATPase, ATP-binding domain N"/>
    <property type="match status" value="1"/>
</dbReference>
<keyword evidence="6 8" id="KW-1133">Transmembrane helix</keyword>
<dbReference type="Gene3D" id="3.40.1110.10">
    <property type="entry name" value="Calcium-transporting ATPase, cytoplasmic domain N"/>
    <property type="match status" value="1"/>
</dbReference>
<evidence type="ECO:0000256" key="4">
    <source>
        <dbReference type="ARBA" id="ARBA00022840"/>
    </source>
</evidence>
<dbReference type="InterPro" id="IPR004014">
    <property type="entry name" value="ATPase_P-typ_cation-transptr_N"/>
</dbReference>
<evidence type="ECO:0000256" key="3">
    <source>
        <dbReference type="ARBA" id="ARBA00022741"/>
    </source>
</evidence>
<dbReference type="Gene3D" id="2.70.150.10">
    <property type="entry name" value="Calcium-transporting ATPase, cytoplasmic transduction domain A"/>
    <property type="match status" value="1"/>
</dbReference>
<keyword evidence="3" id="KW-0547">Nucleotide-binding</keyword>
<proteinExistence type="predicted"/>
<dbReference type="Proteomes" id="UP001497444">
    <property type="component" value="Unassembled WGS sequence"/>
</dbReference>
<dbReference type="SUPFAM" id="SSF81665">
    <property type="entry name" value="Calcium ATPase, transmembrane domain M"/>
    <property type="match status" value="1"/>
</dbReference>
<accession>A0ABP0VAT5</accession>
<dbReference type="Pfam" id="PF00690">
    <property type="entry name" value="Cation_ATPase_N"/>
    <property type="match status" value="1"/>
</dbReference>
<dbReference type="Pfam" id="PF13246">
    <property type="entry name" value="Cation_ATPase"/>
    <property type="match status" value="1"/>
</dbReference>
<keyword evidence="4" id="KW-0067">ATP-binding</keyword>
<dbReference type="PROSITE" id="PS00154">
    <property type="entry name" value="ATPASE_E1_E2"/>
    <property type="match status" value="1"/>
</dbReference>
<sequence>MIQIQPEYINGVSQSTLNNINIEQDKHGNFEYLRSLGGIEALANTLGVNTVHGLTKAQVEDIRAVFGKNEIPASPKRYFLFMLFEALTDPTLLVLIAAAIVSLVIGVVDTSQQDGWIEGVAIFIAIILVSLITTSNDYSKELQFRALERSSQQDDSASVFRDGRTRLIKTQELVVGDIVRLHPGDMVPADCVLLSNSTVMCNESALTGESDDVPKSAELDPFLLSSCLVTECDGDVRAIVIGVGIHSQWGKIKASLVVEPVNTPLQDKLEVMTTQNESVAQGLIDAFILAVTIVVVAIPEGLPLAVAISLAYSTKKMYREKCFIRVLAACETMGNATNICCDKTGTLTQNMMTVVQGWIADCYMDKTQFHQIATENVVNVICENVGINRTAYYISKRPALSSCGFEQSSVNLSIRGQNHDALVLGSKTEASLMAMISQWGMDADVVKAHHFDARRDKIFAFDSKKKRSTAVVFRPDGSVRLYCKGASEYLLKSCDMYLDCNENPERLTIYKRDELEQIIYTMASQALRTLLLAHKDFADASMLPTDWKTSPPDSYGLCCDAIVGIVDPIRPDVVEAVQTAQMLALSFAWSLVTIWVQLQPSLGSAVYWTKKGLAWKDLHLDVCLQVA</sequence>
<keyword evidence="5" id="KW-0460">Magnesium</keyword>
<dbReference type="SUPFAM" id="SSF81653">
    <property type="entry name" value="Calcium ATPase, transduction domain A"/>
    <property type="match status" value="1"/>
</dbReference>
<evidence type="ECO:0000256" key="1">
    <source>
        <dbReference type="ARBA" id="ARBA00004127"/>
    </source>
</evidence>
<reference evidence="10" key="1">
    <citation type="submission" date="2024-02" db="EMBL/GenBank/DDBJ databases">
        <authorList>
            <consortium name="ELIXIR-Norway"/>
            <consortium name="Elixir Norway"/>
        </authorList>
    </citation>
    <scope>NUCLEOTIDE SEQUENCE</scope>
</reference>
<feature type="transmembrane region" description="Helical" evidence="8">
    <location>
        <begin position="116"/>
        <end position="135"/>
    </location>
</feature>
<dbReference type="NCBIfam" id="TIGR01494">
    <property type="entry name" value="ATPase_P-type"/>
    <property type="match status" value="1"/>
</dbReference>
<dbReference type="SMART" id="SM00831">
    <property type="entry name" value="Cation_ATPase_N"/>
    <property type="match status" value="1"/>
</dbReference>
<gene>
    <name evidence="10" type="ORF">CSSPJE1EN1_LOCUS26401</name>
</gene>
<keyword evidence="2 8" id="KW-0812">Transmembrane</keyword>
<evidence type="ECO:0000313" key="11">
    <source>
        <dbReference type="Proteomes" id="UP001497444"/>
    </source>
</evidence>
<evidence type="ECO:0000256" key="7">
    <source>
        <dbReference type="ARBA" id="ARBA00023136"/>
    </source>
</evidence>
<evidence type="ECO:0000256" key="6">
    <source>
        <dbReference type="ARBA" id="ARBA00022989"/>
    </source>
</evidence>
<dbReference type="InterPro" id="IPR023299">
    <property type="entry name" value="ATPase_P-typ_cyto_dom_N"/>
</dbReference>
<feature type="transmembrane region" description="Helical" evidence="8">
    <location>
        <begin position="78"/>
        <end position="104"/>
    </location>
</feature>
<dbReference type="InterPro" id="IPR023214">
    <property type="entry name" value="HAD_sf"/>
</dbReference>
<dbReference type="Pfam" id="PF00122">
    <property type="entry name" value="E1-E2_ATPase"/>
    <property type="match status" value="1"/>
</dbReference>